<dbReference type="Pfam" id="PF13384">
    <property type="entry name" value="HTH_23"/>
    <property type="match status" value="1"/>
</dbReference>
<comment type="caution">
    <text evidence="1">The sequence shown here is derived from an EMBL/GenBank/DDBJ whole genome shotgun (WGS) entry which is preliminary data.</text>
</comment>
<organism evidence="1 2">
    <name type="scientific">Variovorax ureilyticus</name>
    <dbReference type="NCBI Taxonomy" id="1836198"/>
    <lineage>
        <taxon>Bacteria</taxon>
        <taxon>Pseudomonadati</taxon>
        <taxon>Pseudomonadota</taxon>
        <taxon>Betaproteobacteria</taxon>
        <taxon>Burkholderiales</taxon>
        <taxon>Comamonadaceae</taxon>
        <taxon>Variovorax</taxon>
    </lineage>
</organism>
<dbReference type="SUPFAM" id="SSF46689">
    <property type="entry name" value="Homeodomain-like"/>
    <property type="match status" value="1"/>
</dbReference>
<dbReference type="InterPro" id="IPR009057">
    <property type="entry name" value="Homeodomain-like_sf"/>
</dbReference>
<name>A0ABU8VRI4_9BURK</name>
<protein>
    <submittedName>
        <fullName evidence="1">Helix-turn-helix domain-containing protein</fullName>
    </submittedName>
</protein>
<dbReference type="EMBL" id="JBBKZU010000035">
    <property type="protein sequence ID" value="MEJ8816205.1"/>
    <property type="molecule type" value="Genomic_DNA"/>
</dbReference>
<proteinExistence type="predicted"/>
<keyword evidence="2" id="KW-1185">Reference proteome</keyword>
<dbReference type="RefSeq" id="WP_340361395.1">
    <property type="nucleotide sequence ID" value="NZ_JBBKZU010000035.1"/>
</dbReference>
<sequence length="76" mass="8802">MRIAPRIELDAAVQRELTALTRRGRVEARVQQRAKIVLLAAEGWQNKDIAVEVDLDRRQVAMWRQRFLGERPADPP</sequence>
<dbReference type="Proteomes" id="UP001365846">
    <property type="component" value="Unassembled WGS sequence"/>
</dbReference>
<evidence type="ECO:0000313" key="1">
    <source>
        <dbReference type="EMBL" id="MEJ8816205.1"/>
    </source>
</evidence>
<accession>A0ABU8VRI4</accession>
<gene>
    <name evidence="1" type="ORF">WKW77_34515</name>
</gene>
<evidence type="ECO:0000313" key="2">
    <source>
        <dbReference type="Proteomes" id="UP001365846"/>
    </source>
</evidence>
<reference evidence="1 2" key="1">
    <citation type="submission" date="2024-03" db="EMBL/GenBank/DDBJ databases">
        <title>Novel species of the genus Variovorax.</title>
        <authorList>
            <person name="Liu Q."/>
            <person name="Xin Y.-H."/>
        </authorList>
    </citation>
    <scope>NUCLEOTIDE SEQUENCE [LARGE SCALE GENOMIC DNA]</scope>
    <source>
        <strain evidence="1 2">KACC 18899</strain>
    </source>
</reference>